<organism evidence="2">
    <name type="scientific">Arundo donax</name>
    <name type="common">Giant reed</name>
    <name type="synonym">Donax arundinaceus</name>
    <dbReference type="NCBI Taxonomy" id="35708"/>
    <lineage>
        <taxon>Eukaryota</taxon>
        <taxon>Viridiplantae</taxon>
        <taxon>Streptophyta</taxon>
        <taxon>Embryophyta</taxon>
        <taxon>Tracheophyta</taxon>
        <taxon>Spermatophyta</taxon>
        <taxon>Magnoliopsida</taxon>
        <taxon>Liliopsida</taxon>
        <taxon>Poales</taxon>
        <taxon>Poaceae</taxon>
        <taxon>PACMAD clade</taxon>
        <taxon>Arundinoideae</taxon>
        <taxon>Arundineae</taxon>
        <taxon>Arundo</taxon>
    </lineage>
</organism>
<dbReference type="AlphaFoldDB" id="A0A0A9EHH9"/>
<protein>
    <submittedName>
        <fullName evidence="2">Uncharacterized protein</fullName>
    </submittedName>
</protein>
<feature type="region of interest" description="Disordered" evidence="1">
    <location>
        <begin position="29"/>
        <end position="68"/>
    </location>
</feature>
<feature type="compositionally biased region" description="Low complexity" evidence="1">
    <location>
        <begin position="38"/>
        <end position="48"/>
    </location>
</feature>
<proteinExistence type="predicted"/>
<dbReference type="EMBL" id="GBRH01199417">
    <property type="protein sequence ID" value="JAD98478.1"/>
    <property type="molecule type" value="Transcribed_RNA"/>
</dbReference>
<evidence type="ECO:0000256" key="1">
    <source>
        <dbReference type="SAM" id="MobiDB-lite"/>
    </source>
</evidence>
<accession>A0A0A9EHH9</accession>
<reference evidence="2" key="1">
    <citation type="submission" date="2014-09" db="EMBL/GenBank/DDBJ databases">
        <authorList>
            <person name="Magalhaes I.L.F."/>
            <person name="Oliveira U."/>
            <person name="Santos F.R."/>
            <person name="Vidigal T.H.D.A."/>
            <person name="Brescovit A.D."/>
            <person name="Santos A.J."/>
        </authorList>
    </citation>
    <scope>NUCLEOTIDE SEQUENCE</scope>
    <source>
        <tissue evidence="2">Shoot tissue taken approximately 20 cm above the soil surface</tissue>
    </source>
</reference>
<evidence type="ECO:0000313" key="2">
    <source>
        <dbReference type="EMBL" id="JAD98478.1"/>
    </source>
</evidence>
<reference evidence="2" key="2">
    <citation type="journal article" date="2015" name="Data Brief">
        <title>Shoot transcriptome of the giant reed, Arundo donax.</title>
        <authorList>
            <person name="Barrero R.A."/>
            <person name="Guerrero F.D."/>
            <person name="Moolhuijzen P."/>
            <person name="Goolsby J.A."/>
            <person name="Tidwell J."/>
            <person name="Bellgard S.E."/>
            <person name="Bellgard M.I."/>
        </authorList>
    </citation>
    <scope>NUCLEOTIDE SEQUENCE</scope>
    <source>
        <tissue evidence="2">Shoot tissue taken approximately 20 cm above the soil surface</tissue>
    </source>
</reference>
<name>A0A0A9EHH9_ARUDO</name>
<sequence>MWGIFTVYDPRRRGGGAPVCRCCRTSLAASSWRPPRPCGSRSASACGSAGSGSGSERRGPRPARRAANSSEALVMAPVWMRRAWRAVPVRDGQGFLGGGLRLFRLFLLGWIGFRGLF</sequence>